<feature type="domain" description="DUF7674" evidence="1">
    <location>
        <begin position="16"/>
        <end position="116"/>
    </location>
</feature>
<dbReference type="Pfam" id="PF24722">
    <property type="entry name" value="DUF7674"/>
    <property type="match status" value="1"/>
</dbReference>
<reference evidence="2 3" key="1">
    <citation type="submission" date="2017-04" db="EMBL/GenBank/DDBJ databases">
        <authorList>
            <person name="Afonso C.L."/>
            <person name="Miller P.J."/>
            <person name="Scott M.A."/>
            <person name="Spackman E."/>
            <person name="Goraichik I."/>
            <person name="Dimitrov K.M."/>
            <person name="Suarez D.L."/>
            <person name="Swayne D.E."/>
        </authorList>
    </citation>
    <scope>NUCLEOTIDE SEQUENCE [LARGE SCALE GENOMIC DNA]</scope>
    <source>
        <strain evidence="2 3">DSM 22418</strain>
    </source>
</reference>
<evidence type="ECO:0000313" key="3">
    <source>
        <dbReference type="Proteomes" id="UP000192980"/>
    </source>
</evidence>
<dbReference type="EMBL" id="FXAU01000005">
    <property type="protein sequence ID" value="SMG39834.1"/>
    <property type="molecule type" value="Genomic_DNA"/>
</dbReference>
<gene>
    <name evidence="2" type="ORF">SAMN05660862_2823</name>
</gene>
<protein>
    <recommendedName>
        <fullName evidence="1">DUF7674 domain-containing protein</fullName>
    </recommendedName>
</protein>
<accession>A0A1X7KH10</accession>
<dbReference type="OrthoDB" id="1266846at2"/>
<name>A0A1X7KH10_9SPHI</name>
<sequence length="123" mass="14702">MKKLNQYRAGLFMVLHYREIRSEIRPLMRKHNFAGVLQAIVNHLRTLREEGNIDKICRHIRFLGRIYARGNHYVKYILENLFIRSLRGLERTSTNTEWGTIQQHLPLMFLSIYAEQKKGHVII</sequence>
<proteinExistence type="predicted"/>
<dbReference type="AlphaFoldDB" id="A0A1X7KH10"/>
<keyword evidence="3" id="KW-1185">Reference proteome</keyword>
<organism evidence="2 3">
    <name type="scientific">Sphingobacterium psychroaquaticum</name>
    <dbReference type="NCBI Taxonomy" id="561061"/>
    <lineage>
        <taxon>Bacteria</taxon>
        <taxon>Pseudomonadati</taxon>
        <taxon>Bacteroidota</taxon>
        <taxon>Sphingobacteriia</taxon>
        <taxon>Sphingobacteriales</taxon>
        <taxon>Sphingobacteriaceae</taxon>
        <taxon>Sphingobacterium</taxon>
    </lineage>
</organism>
<dbReference type="Proteomes" id="UP000192980">
    <property type="component" value="Unassembled WGS sequence"/>
</dbReference>
<dbReference type="RefSeq" id="WP_085473546.1">
    <property type="nucleotide sequence ID" value="NZ_CP038029.1"/>
</dbReference>
<dbReference type="STRING" id="561061.SAMN05660862_2823"/>
<dbReference type="InterPro" id="IPR056091">
    <property type="entry name" value="DUF7674"/>
</dbReference>
<evidence type="ECO:0000259" key="1">
    <source>
        <dbReference type="Pfam" id="PF24722"/>
    </source>
</evidence>
<evidence type="ECO:0000313" key="2">
    <source>
        <dbReference type="EMBL" id="SMG39834.1"/>
    </source>
</evidence>